<protein>
    <submittedName>
        <fullName evidence="1">Uncharacterized protein</fullName>
    </submittedName>
</protein>
<proteinExistence type="predicted"/>
<name>A0ACB0L3R1_TRIPR</name>
<gene>
    <name evidence="1" type="ORF">MILVUS5_LOCUS29285</name>
</gene>
<dbReference type="Proteomes" id="UP001177021">
    <property type="component" value="Unassembled WGS sequence"/>
</dbReference>
<reference evidence="1" key="1">
    <citation type="submission" date="2023-10" db="EMBL/GenBank/DDBJ databases">
        <authorList>
            <person name="Rodriguez Cubillos JULIANA M."/>
            <person name="De Vega J."/>
        </authorList>
    </citation>
    <scope>NUCLEOTIDE SEQUENCE</scope>
</reference>
<dbReference type="EMBL" id="CASHSV030000409">
    <property type="protein sequence ID" value="CAJ2663956.1"/>
    <property type="molecule type" value="Genomic_DNA"/>
</dbReference>
<accession>A0ACB0L3R1</accession>
<keyword evidence="2" id="KW-1185">Reference proteome</keyword>
<sequence>MDLSFKYQFSLVCVILLFPALCSCKEYYAKSRASYYGTSDGYGNSRGACGFGYYGKIVNDGSVTAVSAKLWKNGEGCGACYQVKCKIPQLCDYNGTYVVVTDYGEGDRTDFITSPHAFSKLGRNAVASEKLKKYGVLDVEYKRVPCTFKGNNIVYQINENSRNPGYFAINVLYVGGTYDVTTVEIWQREQHQWVAMRRSYGAVFDFANPPEGEIRLRFQVSSNIEAHYYVVSRFPIPAVWKAGATYSTKILPY</sequence>
<evidence type="ECO:0000313" key="1">
    <source>
        <dbReference type="EMBL" id="CAJ2663956.1"/>
    </source>
</evidence>
<organism evidence="1 2">
    <name type="scientific">Trifolium pratense</name>
    <name type="common">Red clover</name>
    <dbReference type="NCBI Taxonomy" id="57577"/>
    <lineage>
        <taxon>Eukaryota</taxon>
        <taxon>Viridiplantae</taxon>
        <taxon>Streptophyta</taxon>
        <taxon>Embryophyta</taxon>
        <taxon>Tracheophyta</taxon>
        <taxon>Spermatophyta</taxon>
        <taxon>Magnoliopsida</taxon>
        <taxon>eudicotyledons</taxon>
        <taxon>Gunneridae</taxon>
        <taxon>Pentapetalae</taxon>
        <taxon>rosids</taxon>
        <taxon>fabids</taxon>
        <taxon>Fabales</taxon>
        <taxon>Fabaceae</taxon>
        <taxon>Papilionoideae</taxon>
        <taxon>50 kb inversion clade</taxon>
        <taxon>NPAAA clade</taxon>
        <taxon>Hologalegina</taxon>
        <taxon>IRL clade</taxon>
        <taxon>Trifolieae</taxon>
        <taxon>Trifolium</taxon>
    </lineage>
</organism>
<comment type="caution">
    <text evidence="1">The sequence shown here is derived from an EMBL/GenBank/DDBJ whole genome shotgun (WGS) entry which is preliminary data.</text>
</comment>
<evidence type="ECO:0000313" key="2">
    <source>
        <dbReference type="Proteomes" id="UP001177021"/>
    </source>
</evidence>